<sequence>MLLNLNKMRLMRQAEHTFSFRLQLISGSVTYLSIIFTSFFLQGFEFCKFLVVRNTEIKNRRQREREQEKKNNGNFGGSPIFFCSHCIFIFKTQKTK</sequence>
<name>A0AB34PSI8_CANAX</name>
<organism evidence="2 3">
    <name type="scientific">Candida albicans P78048</name>
    <dbReference type="NCBI Taxonomy" id="1094989"/>
    <lineage>
        <taxon>Eukaryota</taxon>
        <taxon>Fungi</taxon>
        <taxon>Dikarya</taxon>
        <taxon>Ascomycota</taxon>
        <taxon>Saccharomycotina</taxon>
        <taxon>Pichiomycetes</taxon>
        <taxon>Debaryomycetaceae</taxon>
        <taxon>Candida/Lodderomyces clade</taxon>
        <taxon>Candida</taxon>
    </lineage>
</organism>
<evidence type="ECO:0000256" key="1">
    <source>
        <dbReference type="SAM" id="Phobius"/>
    </source>
</evidence>
<keyword evidence="1" id="KW-0812">Transmembrane</keyword>
<evidence type="ECO:0000313" key="2">
    <source>
        <dbReference type="EMBL" id="KGR09619.1"/>
    </source>
</evidence>
<dbReference type="Proteomes" id="UP000030161">
    <property type="component" value="Unassembled WGS sequence"/>
</dbReference>
<reference evidence="2 3" key="1">
    <citation type="submission" date="2013-12" db="EMBL/GenBank/DDBJ databases">
        <title>The Genome Sequence of Candida albicans P78048.</title>
        <authorList>
            <consortium name="The Broad Institute Genome Sequencing Platform"/>
            <consortium name="The Broad Institute Genome Sequencing Center for Infectious Disease"/>
            <person name="Cuomo C."/>
            <person name="Bennett R."/>
            <person name="Hirakawa M."/>
            <person name="Noverr M."/>
            <person name="Mitchell A."/>
            <person name="Young S.K."/>
            <person name="Zeng Q."/>
            <person name="Gargeya S."/>
            <person name="Fitzgerald M."/>
            <person name="Abouelleil A."/>
            <person name="Alvarado L."/>
            <person name="Berlin A.M."/>
            <person name="Chapman S.B."/>
            <person name="Dewar J."/>
            <person name="Goldberg J."/>
            <person name="Griggs A."/>
            <person name="Gujja S."/>
            <person name="Hansen M."/>
            <person name="Howarth C."/>
            <person name="Imamovic A."/>
            <person name="Larimer J."/>
            <person name="McCowan C."/>
            <person name="Murphy C."/>
            <person name="Pearson M."/>
            <person name="Priest M."/>
            <person name="Roberts A."/>
            <person name="Saif S."/>
            <person name="Shea T."/>
            <person name="Sykes S."/>
            <person name="Wortman J."/>
            <person name="Nusbaum C."/>
            <person name="Birren B."/>
        </authorList>
    </citation>
    <scope>NUCLEOTIDE SEQUENCE [LARGE SCALE GENOMIC DNA]</scope>
    <source>
        <strain evidence="2 3">P78048</strain>
    </source>
</reference>
<proteinExistence type="predicted"/>
<dbReference type="AlphaFoldDB" id="A0AB34PSI8"/>
<comment type="caution">
    <text evidence="2">The sequence shown here is derived from an EMBL/GenBank/DDBJ whole genome shotgun (WGS) entry which is preliminary data.</text>
</comment>
<dbReference type="EMBL" id="AJIX01000025">
    <property type="protein sequence ID" value="KGR09619.1"/>
    <property type="molecule type" value="Genomic_DNA"/>
</dbReference>
<keyword evidence="1" id="KW-1133">Transmembrane helix</keyword>
<gene>
    <name evidence="2" type="ORF">MG3_03540</name>
</gene>
<accession>A0AB34PSI8</accession>
<keyword evidence="1" id="KW-0472">Membrane</keyword>
<evidence type="ECO:0000313" key="3">
    <source>
        <dbReference type="Proteomes" id="UP000030161"/>
    </source>
</evidence>
<protein>
    <submittedName>
        <fullName evidence="2">Uncharacterized protein</fullName>
    </submittedName>
</protein>
<feature type="transmembrane region" description="Helical" evidence="1">
    <location>
        <begin position="29"/>
        <end position="51"/>
    </location>
</feature>